<name>A0A8J8NXL2_HALGN</name>
<feature type="compositionally biased region" description="Polar residues" evidence="1">
    <location>
        <begin position="222"/>
        <end position="236"/>
    </location>
</feature>
<protein>
    <submittedName>
        <fullName evidence="2">Uncharacterized protein</fullName>
    </submittedName>
</protein>
<evidence type="ECO:0000313" key="2">
    <source>
        <dbReference type="EMBL" id="TNV83423.1"/>
    </source>
</evidence>
<feature type="compositionally biased region" description="Polar residues" evidence="1">
    <location>
        <begin position="590"/>
        <end position="608"/>
    </location>
</feature>
<organism evidence="2 3">
    <name type="scientific">Halteria grandinella</name>
    <dbReference type="NCBI Taxonomy" id="5974"/>
    <lineage>
        <taxon>Eukaryota</taxon>
        <taxon>Sar</taxon>
        <taxon>Alveolata</taxon>
        <taxon>Ciliophora</taxon>
        <taxon>Intramacronucleata</taxon>
        <taxon>Spirotrichea</taxon>
        <taxon>Stichotrichia</taxon>
        <taxon>Sporadotrichida</taxon>
        <taxon>Halteriidae</taxon>
        <taxon>Halteria</taxon>
    </lineage>
</organism>
<feature type="region of interest" description="Disordered" evidence="1">
    <location>
        <begin position="1"/>
        <end position="28"/>
    </location>
</feature>
<proteinExistence type="predicted"/>
<accession>A0A8J8NXL2</accession>
<dbReference type="Proteomes" id="UP000785679">
    <property type="component" value="Unassembled WGS sequence"/>
</dbReference>
<feature type="region of interest" description="Disordered" evidence="1">
    <location>
        <begin position="589"/>
        <end position="608"/>
    </location>
</feature>
<feature type="compositionally biased region" description="Polar residues" evidence="1">
    <location>
        <begin position="103"/>
        <end position="114"/>
    </location>
</feature>
<feature type="region of interest" description="Disordered" evidence="1">
    <location>
        <begin position="209"/>
        <end position="236"/>
    </location>
</feature>
<dbReference type="EMBL" id="RRYP01003855">
    <property type="protein sequence ID" value="TNV83423.1"/>
    <property type="molecule type" value="Genomic_DNA"/>
</dbReference>
<sequence length="654" mass="73491">MHQPRASSKNKQFGMNLQSTKTDDVSPFTLYGTSAGGDTIPSLGASRDKSFSQLVLESPSVGMASFGQQRNVSSTYLKYAAMLPPKAPPANKVNRSQSNTTIVQSTLTSVQTPIDSEREASTGSKPPPRIKSKQNMIIIKQDVLVSDQDEEDDSSQEGEESKILDDDCKKSMNKIIKLTKSETLIMVNGNSNPQNARPKAPQITVIIKNSNQKRKSKIVPENINSKDNGESNLHQSTLLPPNQQLQQLQPQLTFGQEERNPSLGRFSGASQQSRPHIAHKLNLEVVQSEFKDRRRSKNIKSGIKLPSLQNLKADSQKSFSGNPNEHITQGFKQGIGKQQQLPNLKDFKFLSHYDPGTQCSLMLQEPQFQVPVKQDQSQSHSIQKLINRKKPQLFPHPLKNVTPPPSDTKNITADGLMDEMARRTAQFFSNSRNIKKEADHAPDSSRYQFRAAETLNQGIKVAEESSRVITEDMQESSEQGEAQQDLDYSFYLPQNSSAKQSRISNAENIVEMLKEEHINWDVNTSRINKSESFVISRYNNIPIKDPEVSLDKHNIGEIGQELLGIEELLFQDNDQSNFDNLHQQDGYLRPSTNANKSQLSDLSFPQQPTIDFDEEDYSQMSQRQNFVNIQLRPPAQRITNNQKVPQLRVGKAQV</sequence>
<comment type="caution">
    <text evidence="2">The sequence shown here is derived from an EMBL/GenBank/DDBJ whole genome shotgun (WGS) entry which is preliminary data.</text>
</comment>
<keyword evidence="3" id="KW-1185">Reference proteome</keyword>
<reference evidence="2" key="1">
    <citation type="submission" date="2019-06" db="EMBL/GenBank/DDBJ databases">
        <authorList>
            <person name="Zheng W."/>
        </authorList>
    </citation>
    <scope>NUCLEOTIDE SEQUENCE</scope>
    <source>
        <strain evidence="2">QDHG01</strain>
    </source>
</reference>
<evidence type="ECO:0000313" key="3">
    <source>
        <dbReference type="Proteomes" id="UP000785679"/>
    </source>
</evidence>
<feature type="compositionally biased region" description="Acidic residues" evidence="1">
    <location>
        <begin position="147"/>
        <end position="158"/>
    </location>
</feature>
<dbReference type="AlphaFoldDB" id="A0A8J8NXL2"/>
<evidence type="ECO:0000256" key="1">
    <source>
        <dbReference type="SAM" id="MobiDB-lite"/>
    </source>
</evidence>
<feature type="compositionally biased region" description="Polar residues" evidence="1">
    <location>
        <begin position="1"/>
        <end position="20"/>
    </location>
</feature>
<gene>
    <name evidence="2" type="ORF">FGO68_gene16026</name>
</gene>
<feature type="region of interest" description="Disordered" evidence="1">
    <location>
        <begin position="103"/>
        <end position="166"/>
    </location>
</feature>